<organism evidence="2">
    <name type="scientific">marine sediment metagenome</name>
    <dbReference type="NCBI Taxonomy" id="412755"/>
    <lineage>
        <taxon>unclassified sequences</taxon>
        <taxon>metagenomes</taxon>
        <taxon>ecological metagenomes</taxon>
    </lineage>
</organism>
<feature type="non-terminal residue" evidence="2">
    <location>
        <position position="1"/>
    </location>
</feature>
<reference evidence="2" key="1">
    <citation type="journal article" date="2015" name="Nature">
        <title>Complex archaea that bridge the gap between prokaryotes and eukaryotes.</title>
        <authorList>
            <person name="Spang A."/>
            <person name="Saw J.H."/>
            <person name="Jorgensen S.L."/>
            <person name="Zaremba-Niedzwiedzka K."/>
            <person name="Martijn J."/>
            <person name="Lind A.E."/>
            <person name="van Eijk R."/>
            <person name="Schleper C."/>
            <person name="Guy L."/>
            <person name="Ettema T.J."/>
        </authorList>
    </citation>
    <scope>NUCLEOTIDE SEQUENCE</scope>
</reference>
<dbReference type="GO" id="GO:0003697">
    <property type="term" value="F:single-stranded DNA binding"/>
    <property type="evidence" value="ECO:0007669"/>
    <property type="project" value="InterPro"/>
</dbReference>
<accession>A0A0F9T7W5</accession>
<dbReference type="InterPro" id="IPR013610">
    <property type="entry name" value="ArdC_N"/>
</dbReference>
<gene>
    <name evidence="2" type="ORF">LCGC14_0761670</name>
</gene>
<dbReference type="AlphaFoldDB" id="A0A0F9T7W5"/>
<sequence length="240" mass="26436">DATAITDAMQAWLEAMSKFYTYSPNNQMLIAIFAPHATRVAGYRKWQTFNRTVRRGEKGIPILAPCVYKKDPEDKDSEKVIRFFKVVYIFDISQTDGDPLPPAPEWKSPAKAEKLQILLTNFAASKNITVTVTKDLAAGAQGSSAGGDIKLDPTAGTKTLIHEIAHELLHHGPDRLTLTRETKELEAEAIAYVVALHFGLDDLSSPNYLVLSNADSRTITARANRIRSTAAEIITALDIQ</sequence>
<feature type="domain" description="N-terminal" evidence="1">
    <location>
        <begin position="13"/>
        <end position="90"/>
    </location>
</feature>
<dbReference type="EMBL" id="LAZR01001883">
    <property type="protein sequence ID" value="KKN37598.1"/>
    <property type="molecule type" value="Genomic_DNA"/>
</dbReference>
<dbReference type="Pfam" id="PF08401">
    <property type="entry name" value="ArdcN"/>
    <property type="match status" value="1"/>
</dbReference>
<evidence type="ECO:0000313" key="2">
    <source>
        <dbReference type="EMBL" id="KKN37598.1"/>
    </source>
</evidence>
<protein>
    <recommendedName>
        <fullName evidence="1">N-terminal domain-containing protein</fullName>
    </recommendedName>
</protein>
<name>A0A0F9T7W5_9ZZZZ</name>
<comment type="caution">
    <text evidence="2">The sequence shown here is derived from an EMBL/GenBank/DDBJ whole genome shotgun (WGS) entry which is preliminary data.</text>
</comment>
<evidence type="ECO:0000259" key="1">
    <source>
        <dbReference type="Pfam" id="PF08401"/>
    </source>
</evidence>
<proteinExistence type="predicted"/>